<reference evidence="1" key="1">
    <citation type="journal article" date="2021" name="New Phytol.">
        <title>Evolutionary innovations through gain and loss of genes in the ectomycorrhizal Boletales.</title>
        <authorList>
            <person name="Wu G."/>
            <person name="Miyauchi S."/>
            <person name="Morin E."/>
            <person name="Kuo A."/>
            <person name="Drula E."/>
            <person name="Varga T."/>
            <person name="Kohler A."/>
            <person name="Feng B."/>
            <person name="Cao Y."/>
            <person name="Lipzen A."/>
            <person name="Daum C."/>
            <person name="Hundley H."/>
            <person name="Pangilinan J."/>
            <person name="Johnson J."/>
            <person name="Barry K."/>
            <person name="LaButti K."/>
            <person name="Ng V."/>
            <person name="Ahrendt S."/>
            <person name="Min B."/>
            <person name="Choi I.G."/>
            <person name="Park H."/>
            <person name="Plett J.M."/>
            <person name="Magnuson J."/>
            <person name="Spatafora J.W."/>
            <person name="Nagy L.G."/>
            <person name="Henrissat B."/>
            <person name="Grigoriev I.V."/>
            <person name="Yang Z.L."/>
            <person name="Xu J."/>
            <person name="Martin F.M."/>
        </authorList>
    </citation>
    <scope>NUCLEOTIDE SEQUENCE</scope>
    <source>
        <strain evidence="1">KUC20120723A-06</strain>
    </source>
</reference>
<evidence type="ECO:0000313" key="2">
    <source>
        <dbReference type="Proteomes" id="UP000790709"/>
    </source>
</evidence>
<name>A0ACB8B523_9AGAM</name>
<organism evidence="1 2">
    <name type="scientific">Leucogyrophana mollusca</name>
    <dbReference type="NCBI Taxonomy" id="85980"/>
    <lineage>
        <taxon>Eukaryota</taxon>
        <taxon>Fungi</taxon>
        <taxon>Dikarya</taxon>
        <taxon>Basidiomycota</taxon>
        <taxon>Agaricomycotina</taxon>
        <taxon>Agaricomycetes</taxon>
        <taxon>Agaricomycetidae</taxon>
        <taxon>Boletales</taxon>
        <taxon>Boletales incertae sedis</taxon>
        <taxon>Leucogyrophana</taxon>
    </lineage>
</organism>
<accession>A0ACB8B523</accession>
<protein>
    <submittedName>
        <fullName evidence="1">Uncharacterized protein</fullName>
    </submittedName>
</protein>
<comment type="caution">
    <text evidence="1">The sequence shown here is derived from an EMBL/GenBank/DDBJ whole genome shotgun (WGS) entry which is preliminary data.</text>
</comment>
<dbReference type="EMBL" id="MU266616">
    <property type="protein sequence ID" value="KAH7919963.1"/>
    <property type="molecule type" value="Genomic_DNA"/>
</dbReference>
<proteinExistence type="predicted"/>
<evidence type="ECO:0000313" key="1">
    <source>
        <dbReference type="EMBL" id="KAH7919963.1"/>
    </source>
</evidence>
<keyword evidence="2" id="KW-1185">Reference proteome</keyword>
<dbReference type="Proteomes" id="UP000790709">
    <property type="component" value="Unassembled WGS sequence"/>
</dbReference>
<gene>
    <name evidence="1" type="ORF">BV22DRAFT_835345</name>
</gene>
<sequence>MRDYLPMPVHILLLTQALLTHAKTLNVTWTRPVQGTIYTPGHFVIGEWTASKAVISPSFKLCMLPASQSPRRANAAAKSDCGQAMWPRVEQASGSYVVSLKVPDVTATEVGMFLEMKDDFGATARSPDFTLSPQEPNPPSASAQDAPPESDIPASSSTSSSPTSRTTKTKSKSKSDASSPMTAAAVTTATGKHSSVTHTKSHSQSLSGKHAVTASASASAIAIAGAVAPQVTSPSPVSGPSSSSPVPSSPSPVPLTPNLTATRSPAPTVALAIPLSLIGLVVLASALLAVHHHRSLVTARKQEGERLSGINALSYGQEGSGSARVKETWKEKDGDLDDIISLYSTSTPARGNERRRTFSPHSAEHFHTIPLSPCSPTSVITSYFPRVSSPPPGMSSPPRTSFAAGQHTPPTIPEALHVRRPTARRAEGTDQALPRRPDLYEAVAKVIDGGRRGG</sequence>